<dbReference type="EMBL" id="BART01020568">
    <property type="protein sequence ID" value="GAH04713.1"/>
    <property type="molecule type" value="Genomic_DNA"/>
</dbReference>
<comment type="caution">
    <text evidence="1">The sequence shown here is derived from an EMBL/GenBank/DDBJ whole genome shotgun (WGS) entry which is preliminary data.</text>
</comment>
<gene>
    <name evidence="1" type="ORF">S01H4_38175</name>
</gene>
<sequence>VVSGTGAGFLIASIGTAIDQVPDDIHHSQIAVAGLALTTALKGYMTDKIYRFLMGVFTGIMEHHFLTEDLFDPVWVKINGSFLLGVTLLLAST</sequence>
<name>X1E7T0_9ZZZZ</name>
<accession>X1E7T0</accession>
<organism evidence="1">
    <name type="scientific">marine sediment metagenome</name>
    <dbReference type="NCBI Taxonomy" id="412755"/>
    <lineage>
        <taxon>unclassified sequences</taxon>
        <taxon>metagenomes</taxon>
        <taxon>ecological metagenomes</taxon>
    </lineage>
</organism>
<feature type="non-terminal residue" evidence="1">
    <location>
        <position position="1"/>
    </location>
</feature>
<dbReference type="AlphaFoldDB" id="X1E7T0"/>
<proteinExistence type="predicted"/>
<reference evidence="1" key="1">
    <citation type="journal article" date="2014" name="Front. Microbiol.">
        <title>High frequency of phylogenetically diverse reductive dehalogenase-homologous genes in deep subseafloor sedimentary metagenomes.</title>
        <authorList>
            <person name="Kawai M."/>
            <person name="Futagami T."/>
            <person name="Toyoda A."/>
            <person name="Takaki Y."/>
            <person name="Nishi S."/>
            <person name="Hori S."/>
            <person name="Arai W."/>
            <person name="Tsubouchi T."/>
            <person name="Morono Y."/>
            <person name="Uchiyama I."/>
            <person name="Ito T."/>
            <person name="Fujiyama A."/>
            <person name="Inagaki F."/>
            <person name="Takami H."/>
        </authorList>
    </citation>
    <scope>NUCLEOTIDE SEQUENCE</scope>
    <source>
        <strain evidence="1">Expedition CK06-06</strain>
    </source>
</reference>
<protein>
    <submittedName>
        <fullName evidence="1">Uncharacterized protein</fullName>
    </submittedName>
</protein>
<evidence type="ECO:0000313" key="1">
    <source>
        <dbReference type="EMBL" id="GAH04713.1"/>
    </source>
</evidence>